<dbReference type="PANTHER" id="PTHR48228">
    <property type="entry name" value="SUCCINYL-COA--D-CITRAMALATE COA-TRANSFERASE"/>
    <property type="match status" value="1"/>
</dbReference>
<reference evidence="2 3" key="1">
    <citation type="submission" date="2017-06" db="EMBL/GenBank/DDBJ databases">
        <title>Yangia sp. YSBP01 complete genome sequence.</title>
        <authorList>
            <person name="Woo J.-H."/>
            <person name="Kim H.-S."/>
        </authorList>
    </citation>
    <scope>NUCLEOTIDE SEQUENCE [LARGE SCALE GENOMIC DNA]</scope>
    <source>
        <strain evidence="2 3">YSBP01</strain>
    </source>
</reference>
<evidence type="ECO:0000256" key="1">
    <source>
        <dbReference type="SAM" id="MobiDB-lite"/>
    </source>
</evidence>
<keyword evidence="2" id="KW-0808">Transferase</keyword>
<evidence type="ECO:0000313" key="3">
    <source>
        <dbReference type="Proteomes" id="UP000244915"/>
    </source>
</evidence>
<dbReference type="RefSeq" id="WP_108965653.1">
    <property type="nucleotide sequence ID" value="NZ_CP022189.1"/>
</dbReference>
<feature type="region of interest" description="Disordered" evidence="1">
    <location>
        <begin position="1"/>
        <end position="28"/>
    </location>
</feature>
<evidence type="ECO:0000313" key="2">
    <source>
        <dbReference type="EMBL" id="AWI83574.1"/>
    </source>
</evidence>
<dbReference type="OrthoDB" id="9806585at2"/>
<dbReference type="GO" id="GO:0016740">
    <property type="term" value="F:transferase activity"/>
    <property type="evidence" value="ECO:0007669"/>
    <property type="project" value="UniProtKB-KW"/>
</dbReference>
<dbReference type="InterPro" id="IPR003673">
    <property type="entry name" value="CoA-Trfase_fam_III"/>
</dbReference>
<dbReference type="SUPFAM" id="SSF89796">
    <property type="entry name" value="CoA-transferase family III (CaiB/BaiF)"/>
    <property type="match status" value="2"/>
</dbReference>
<gene>
    <name evidence="2" type="ORF">CEW88_07715</name>
</gene>
<dbReference type="Pfam" id="PF02515">
    <property type="entry name" value="CoA_transf_3"/>
    <property type="match status" value="1"/>
</dbReference>
<accession>A0A2U8HCS2</accession>
<organism evidence="2 3">
    <name type="scientific">Alloyangia pacifica</name>
    <dbReference type="NCBI Taxonomy" id="311180"/>
    <lineage>
        <taxon>Bacteria</taxon>
        <taxon>Pseudomonadati</taxon>
        <taxon>Pseudomonadota</taxon>
        <taxon>Alphaproteobacteria</taxon>
        <taxon>Rhodobacterales</taxon>
        <taxon>Roseobacteraceae</taxon>
        <taxon>Alloyangia</taxon>
    </lineage>
</organism>
<name>A0A2U8HCS2_9RHOB</name>
<protein>
    <submittedName>
        <fullName evidence="2">Acyl-CoA transferase</fullName>
    </submittedName>
</protein>
<dbReference type="EMBL" id="CP022189">
    <property type="protein sequence ID" value="AWI83574.1"/>
    <property type="molecule type" value="Genomic_DNA"/>
</dbReference>
<dbReference type="InterPro" id="IPR050509">
    <property type="entry name" value="CoA-transferase_III"/>
</dbReference>
<dbReference type="InterPro" id="IPR023606">
    <property type="entry name" value="CoA-Trfase_III_dom_1_sf"/>
</dbReference>
<dbReference type="KEGG" id="ypac:CEW88_07715"/>
<sequence>MTSPFDPQISLALGTDLPPGPEVDEHGNAELPSCFQVSELATASLKAATREMAALTGARRATLDRCLASMWFDRTLRPVGWELPAAWDPIAGDYAAQDGWIRLHTNAPHHRDAALSVLGCAAERAQVTETVSRWEKSALEAAVVAAGGAAAAMHALDEWAAHPQGEAVAAEPLIDWRETGSRAAPVSMQGLRVLDLTRVLAGPVATRFLAGYGAEVLRIDPPWWNEPGVEPEVTLGKRRAGLDLTQSADRATFEDLLRQADVLVHGYRPGALERLGYGGRKLVPGQIEVSLCAYGWTGPWAGRRGFDSLVQMSCGIADEGMRRRQAARPVPLPVQALDHATGYLMAAAVLRALRRRQASGQIFSARLSLARTGALLVSGGIRDVTGAPIEVTEADRSTQVEATGWGAARRLRFPATLDGHPPRWDIPAGPLRVDAPCWRSTLTAG</sequence>
<dbReference type="Gene3D" id="3.40.50.10540">
    <property type="entry name" value="Crotonobetainyl-coa:carnitine coa-transferase, domain 1"/>
    <property type="match status" value="1"/>
</dbReference>
<dbReference type="AlphaFoldDB" id="A0A2U8HCS2"/>
<dbReference type="PANTHER" id="PTHR48228:SF4">
    <property type="entry name" value="BLR3030 PROTEIN"/>
    <property type="match status" value="1"/>
</dbReference>
<dbReference type="Proteomes" id="UP000244915">
    <property type="component" value="Chromosome 1"/>
</dbReference>
<proteinExistence type="predicted"/>